<proteinExistence type="predicted"/>
<comment type="caution">
    <text evidence="1">The sequence shown here is derived from an EMBL/GenBank/DDBJ whole genome shotgun (WGS) entry which is preliminary data.</text>
</comment>
<dbReference type="EMBL" id="PEYE01000002">
    <property type="protein sequence ID" value="PIS39110.1"/>
    <property type="molecule type" value="Genomic_DNA"/>
</dbReference>
<dbReference type="AlphaFoldDB" id="A0A2M6T1B3"/>
<reference evidence="2" key="1">
    <citation type="submission" date="2017-09" db="EMBL/GenBank/DDBJ databases">
        <title>Depth-based differentiation of microbial function through sediment-hosted aquifers and enrichment of novel symbionts in the deep terrestrial subsurface.</title>
        <authorList>
            <person name="Probst A.J."/>
            <person name="Ladd B."/>
            <person name="Jarett J.K."/>
            <person name="Geller-Mcgrath D.E."/>
            <person name="Sieber C.M.K."/>
            <person name="Emerson J.B."/>
            <person name="Anantharaman K."/>
            <person name="Thomas B.C."/>
            <person name="Malmstrom R."/>
            <person name="Stieglmeier M."/>
            <person name="Klingl A."/>
            <person name="Woyke T."/>
            <person name="Ryan C.M."/>
            <person name="Banfield J.F."/>
        </authorList>
    </citation>
    <scope>NUCLEOTIDE SEQUENCE [LARGE SCALE GENOMIC DNA]</scope>
</reference>
<evidence type="ECO:0000313" key="2">
    <source>
        <dbReference type="Proteomes" id="UP000229390"/>
    </source>
</evidence>
<protein>
    <submittedName>
        <fullName evidence="1">Uncharacterized protein</fullName>
    </submittedName>
</protein>
<accession>A0A2M6T1B3</accession>
<dbReference type="Proteomes" id="UP000229390">
    <property type="component" value="Unassembled WGS sequence"/>
</dbReference>
<gene>
    <name evidence="1" type="ORF">COT34_00020</name>
</gene>
<organism evidence="1 2">
    <name type="scientific">Candidatus Nealsonbacteria bacterium CG08_land_8_20_14_0_20_43_11</name>
    <dbReference type="NCBI Taxonomy" id="1974706"/>
    <lineage>
        <taxon>Bacteria</taxon>
        <taxon>Candidatus Nealsoniibacteriota</taxon>
    </lineage>
</organism>
<evidence type="ECO:0000313" key="1">
    <source>
        <dbReference type="EMBL" id="PIS39110.1"/>
    </source>
</evidence>
<name>A0A2M6T1B3_9BACT</name>
<sequence length="63" mass="7244">MGHRPILLRPVTILPLNYFRSAAAKQTHPFMGEALRPYSGCGYSPLALRYYFQEQNCNRALPF</sequence>